<evidence type="ECO:0000256" key="9">
    <source>
        <dbReference type="ARBA" id="ARBA00023014"/>
    </source>
</evidence>
<keyword evidence="5 12" id="KW-0808">Transferase</keyword>
<dbReference type="PIRSF" id="PIRSF005572">
    <property type="entry name" value="NifS"/>
    <property type="match status" value="1"/>
</dbReference>
<dbReference type="GO" id="GO:0051536">
    <property type="term" value="F:iron-sulfur cluster binding"/>
    <property type="evidence" value="ECO:0007669"/>
    <property type="project" value="UniProtKB-KW"/>
</dbReference>
<dbReference type="InterPro" id="IPR015424">
    <property type="entry name" value="PyrdxlP-dep_Trfase"/>
</dbReference>
<keyword evidence="9" id="KW-0411">Iron-sulfur</keyword>
<accession>A0A829MEY7</accession>
<evidence type="ECO:0000256" key="1">
    <source>
        <dbReference type="ARBA" id="ARBA00001933"/>
    </source>
</evidence>
<evidence type="ECO:0000256" key="7">
    <source>
        <dbReference type="ARBA" id="ARBA00022898"/>
    </source>
</evidence>
<dbReference type="Gene3D" id="3.40.640.10">
    <property type="entry name" value="Type I PLP-dependent aspartate aminotransferase-like (Major domain)"/>
    <property type="match status" value="1"/>
</dbReference>
<organism evidence="12 13">
    <name type="scientific">Mycobacteroides abscessus MAB_091912_2446</name>
    <dbReference type="NCBI Taxonomy" id="1335414"/>
    <lineage>
        <taxon>Bacteria</taxon>
        <taxon>Bacillati</taxon>
        <taxon>Actinomycetota</taxon>
        <taxon>Actinomycetes</taxon>
        <taxon>Mycobacteriales</taxon>
        <taxon>Mycobacteriaceae</taxon>
        <taxon>Mycobacteroides</taxon>
        <taxon>Mycobacteroides abscessus</taxon>
    </lineage>
</organism>
<dbReference type="PANTHER" id="PTHR11601:SF34">
    <property type="entry name" value="CYSTEINE DESULFURASE"/>
    <property type="match status" value="1"/>
</dbReference>
<evidence type="ECO:0000256" key="3">
    <source>
        <dbReference type="ARBA" id="ARBA00012239"/>
    </source>
</evidence>
<comment type="catalytic activity">
    <reaction evidence="10">
        <text>(sulfur carrier)-H + L-cysteine = (sulfur carrier)-SH + L-alanine</text>
        <dbReference type="Rhea" id="RHEA:43892"/>
        <dbReference type="Rhea" id="RHEA-COMP:14737"/>
        <dbReference type="Rhea" id="RHEA-COMP:14739"/>
        <dbReference type="ChEBI" id="CHEBI:29917"/>
        <dbReference type="ChEBI" id="CHEBI:35235"/>
        <dbReference type="ChEBI" id="CHEBI:57972"/>
        <dbReference type="ChEBI" id="CHEBI:64428"/>
        <dbReference type="EC" id="2.8.1.7"/>
    </reaction>
</comment>
<dbReference type="EC" id="2.8.1.7" evidence="3"/>
<keyword evidence="7" id="KW-0663">Pyridoxal phosphate</keyword>
<dbReference type="GO" id="GO:0031071">
    <property type="term" value="F:cysteine desulfurase activity"/>
    <property type="evidence" value="ECO:0007669"/>
    <property type="project" value="UniProtKB-EC"/>
</dbReference>
<comment type="cofactor">
    <cofactor evidence="1">
        <name>pyridoxal 5'-phosphate</name>
        <dbReference type="ChEBI" id="CHEBI:597326"/>
    </cofactor>
</comment>
<dbReference type="InterPro" id="IPR015421">
    <property type="entry name" value="PyrdxlP-dep_Trfase_major"/>
</dbReference>
<keyword evidence="8" id="KW-0408">Iron</keyword>
<evidence type="ECO:0000256" key="2">
    <source>
        <dbReference type="ARBA" id="ARBA00006490"/>
    </source>
</evidence>
<evidence type="ECO:0000259" key="11">
    <source>
        <dbReference type="Pfam" id="PF00266"/>
    </source>
</evidence>
<dbReference type="GO" id="GO:0046872">
    <property type="term" value="F:metal ion binding"/>
    <property type="evidence" value="ECO:0007669"/>
    <property type="project" value="UniProtKB-KW"/>
</dbReference>
<dbReference type="Gene3D" id="3.90.1150.10">
    <property type="entry name" value="Aspartate Aminotransferase, domain 1"/>
    <property type="match status" value="1"/>
</dbReference>
<feature type="domain" description="Aminotransferase class V" evidence="11">
    <location>
        <begin position="5"/>
        <end position="372"/>
    </location>
</feature>
<dbReference type="Gene3D" id="1.10.260.50">
    <property type="match status" value="1"/>
</dbReference>
<dbReference type="InterPro" id="IPR000192">
    <property type="entry name" value="Aminotrans_V_dom"/>
</dbReference>
<name>A0A829MEY7_9MYCO</name>
<keyword evidence="4 12" id="KW-0032">Aminotransferase</keyword>
<evidence type="ECO:0000256" key="4">
    <source>
        <dbReference type="ARBA" id="ARBA00022576"/>
    </source>
</evidence>
<comment type="caution">
    <text evidence="12">The sequence shown here is derived from an EMBL/GenBank/DDBJ whole genome shotgun (WGS) entry which is preliminary data.</text>
</comment>
<evidence type="ECO:0000256" key="8">
    <source>
        <dbReference type="ARBA" id="ARBA00023004"/>
    </source>
</evidence>
<dbReference type="PANTHER" id="PTHR11601">
    <property type="entry name" value="CYSTEINE DESULFURYLASE FAMILY MEMBER"/>
    <property type="match status" value="1"/>
</dbReference>
<dbReference type="SUPFAM" id="SSF53383">
    <property type="entry name" value="PLP-dependent transferases"/>
    <property type="match status" value="1"/>
</dbReference>
<dbReference type="Proteomes" id="UP000018502">
    <property type="component" value="Unassembled WGS sequence"/>
</dbReference>
<sequence length="469" mass="48959">MSRSVYLDHAATTPMRPDAIEAMAATMAQTGNAASLHGAGRDARRRVEESRESIAAALGARPSEVIFTAGGTESDNLAVKGIYWARRGADARRRRIIASAVEHHAVLDAVQWLVDHEGAAVTWLPVDQAGTVTPGALRAALAEHDDVALITVMWANNEVGTINPICELSSIAAEFDVPMHSDAIGAVGQLDVDFALSGLSAISVAAHKFGGPMGVGALLLRREIACVPLLHGGGHERDIRSGTPDTAAIVAMSTALVAAVAERCESAAAMAGLRDSLIDQVLTQIEGATLNGAPGSGRLPGNAHFTFAGCEGDSLLMLLDANGIECSTGSACTAGVARPSHVLIEMGIDPEVARGSLRFTFGHTSVPSDVDRALEALHAAVPRARAAALASAGDGRENSCRHERGSRLLGGCRPHGRRRTRGGRCAPGVVGRAGHTAHGISRMLLQGGRRRCAARRRYARNPFLCMGFC</sequence>
<reference evidence="12 13" key="1">
    <citation type="journal article" date="2014" name="Emerg. Infect. Dis.">
        <title>High-level Relatedness among Mycobacterium abscessus subsp. massiliense Strains from Widely Separated Outbreaks.</title>
        <authorList>
            <person name="Tettelin H."/>
            <person name="Davidson R.M."/>
            <person name="Agrawal S."/>
            <person name="Aitken M.L."/>
            <person name="Shallom S."/>
            <person name="Hasan N.A."/>
            <person name="Strong M."/>
            <person name="Nogueira de Moura V.C."/>
            <person name="De Groote M.A."/>
            <person name="Duarte R.S."/>
            <person name="Hine E."/>
            <person name="Parankush S."/>
            <person name="Su Q."/>
            <person name="Daugherty S.C."/>
            <person name="Fraser C.M."/>
            <person name="Brown-Elliott B.A."/>
            <person name="Wallace R.J.Jr."/>
            <person name="Holland S.M."/>
            <person name="Sampaio E.P."/>
            <person name="Olivier K.N."/>
            <person name="Jackson M."/>
            <person name="Zelazny A.M."/>
        </authorList>
    </citation>
    <scope>NUCLEOTIDE SEQUENCE [LARGE SCALE GENOMIC DNA]</scope>
    <source>
        <strain evidence="12 13">MAB_091912_2446</strain>
    </source>
</reference>
<dbReference type="Pfam" id="PF00266">
    <property type="entry name" value="Aminotran_5"/>
    <property type="match status" value="1"/>
</dbReference>
<dbReference type="AlphaFoldDB" id="A0A829MEY7"/>
<dbReference type="InterPro" id="IPR015422">
    <property type="entry name" value="PyrdxlP-dep_Trfase_small"/>
</dbReference>
<gene>
    <name evidence="12" type="ORF">L833_1976</name>
</gene>
<comment type="similarity">
    <text evidence="2">Belongs to the class-V pyridoxal-phosphate-dependent aminotransferase family. NifS/IscS subfamily.</text>
</comment>
<dbReference type="FunFam" id="3.90.1150.10:FF:000053">
    <property type="entry name" value="Cysteine desulfurase NifS"/>
    <property type="match status" value="1"/>
</dbReference>
<protein>
    <recommendedName>
        <fullName evidence="3">cysteine desulfurase</fullName>
        <ecNumber evidence="3">2.8.1.7</ecNumber>
    </recommendedName>
</protein>
<dbReference type="FunFam" id="3.40.640.10:FF:000084">
    <property type="entry name" value="IscS-like cysteine desulfurase"/>
    <property type="match status" value="1"/>
</dbReference>
<dbReference type="InterPro" id="IPR016454">
    <property type="entry name" value="Cysteine_dSase"/>
</dbReference>
<evidence type="ECO:0000313" key="13">
    <source>
        <dbReference type="Proteomes" id="UP000018502"/>
    </source>
</evidence>
<evidence type="ECO:0000313" key="12">
    <source>
        <dbReference type="EMBL" id="ESV64590.1"/>
    </source>
</evidence>
<dbReference type="EMBL" id="AYTF01000001">
    <property type="protein sequence ID" value="ESV64590.1"/>
    <property type="molecule type" value="Genomic_DNA"/>
</dbReference>
<evidence type="ECO:0000256" key="6">
    <source>
        <dbReference type="ARBA" id="ARBA00022723"/>
    </source>
</evidence>
<proteinExistence type="inferred from homology"/>
<dbReference type="GO" id="GO:0008483">
    <property type="term" value="F:transaminase activity"/>
    <property type="evidence" value="ECO:0007669"/>
    <property type="project" value="UniProtKB-KW"/>
</dbReference>
<keyword evidence="6" id="KW-0479">Metal-binding</keyword>
<evidence type="ECO:0000256" key="10">
    <source>
        <dbReference type="ARBA" id="ARBA00050776"/>
    </source>
</evidence>
<evidence type="ECO:0000256" key="5">
    <source>
        <dbReference type="ARBA" id="ARBA00022679"/>
    </source>
</evidence>